<dbReference type="GO" id="GO:0051382">
    <property type="term" value="P:kinetochore assembly"/>
    <property type="evidence" value="ECO:0007669"/>
    <property type="project" value="TreeGrafter"/>
</dbReference>
<dbReference type="InterPro" id="IPR008685">
    <property type="entry name" value="Centromere_Mis12"/>
</dbReference>
<dbReference type="AlphaFoldDB" id="A0A803MXI7"/>
<keyword evidence="13" id="KW-1185">Reference proteome</keyword>
<evidence type="ECO:0000256" key="1">
    <source>
        <dbReference type="ARBA" id="ARBA00004629"/>
    </source>
</evidence>
<evidence type="ECO:0000256" key="5">
    <source>
        <dbReference type="ARBA" id="ARBA00022776"/>
    </source>
</evidence>
<accession>A0A803MXI7</accession>
<dbReference type="Proteomes" id="UP000596660">
    <property type="component" value="Unplaced"/>
</dbReference>
<keyword evidence="6" id="KW-0995">Kinetochore</keyword>
<protein>
    <submittedName>
        <fullName evidence="12">Uncharacterized protein</fullName>
    </submittedName>
</protein>
<evidence type="ECO:0000313" key="13">
    <source>
        <dbReference type="Proteomes" id="UP000596660"/>
    </source>
</evidence>
<dbReference type="GO" id="GO:0000070">
    <property type="term" value="P:mitotic sister chromatid segregation"/>
    <property type="evidence" value="ECO:0007669"/>
    <property type="project" value="TreeGrafter"/>
</dbReference>
<sequence length="166" mass="19139">MTEAINLTTMIMNQRLAIKLKDEASGDDLMDQDDPNDEQVEAQLDNLRNKLAEAGKECSELKQELRELERKSTMSNQYISSVNEALQLYEKSSAHDMFQDLMNVASELRHKMEQLKSKEMKEIERSRKERANDANGDIPELRYSKGLSKLGLDDLQEFMTKMNSMT</sequence>
<keyword evidence="5" id="KW-0498">Mitosis</keyword>
<evidence type="ECO:0000256" key="3">
    <source>
        <dbReference type="ARBA" id="ARBA00022454"/>
    </source>
</evidence>
<dbReference type="PANTHER" id="PTHR14527">
    <property type="entry name" value="PROTEIN MIS12 HOMOLOG"/>
    <property type="match status" value="1"/>
</dbReference>
<comment type="subcellular location">
    <subcellularLocation>
        <location evidence="1">Chromosome</location>
        <location evidence="1">Centromere</location>
        <location evidence="1">Kinetochore</location>
    </subcellularLocation>
</comment>
<dbReference type="GO" id="GO:0000444">
    <property type="term" value="C:MIS12/MIND type complex"/>
    <property type="evidence" value="ECO:0007669"/>
    <property type="project" value="TreeGrafter"/>
</dbReference>
<keyword evidence="9" id="KW-0137">Centromere</keyword>
<keyword evidence="7 10" id="KW-0175">Coiled coil</keyword>
<reference evidence="12" key="1">
    <citation type="journal article" date="2017" name="Nature">
        <title>The genome of Chenopodium quinoa.</title>
        <authorList>
            <person name="Jarvis D.E."/>
            <person name="Ho Y.S."/>
            <person name="Lightfoot D.J."/>
            <person name="Schmoeckel S.M."/>
            <person name="Li B."/>
            <person name="Borm T.J.A."/>
            <person name="Ohyanagi H."/>
            <person name="Mineta K."/>
            <person name="Michell C.T."/>
            <person name="Saber N."/>
            <person name="Kharbatia N.M."/>
            <person name="Rupper R.R."/>
            <person name="Sharp A.R."/>
            <person name="Dally N."/>
            <person name="Boughton B.A."/>
            <person name="Woo Y.H."/>
            <person name="Gao G."/>
            <person name="Schijlen E.G.W.M."/>
            <person name="Guo X."/>
            <person name="Momin A.A."/>
            <person name="Negrao S."/>
            <person name="Al-Babili S."/>
            <person name="Gehring C."/>
            <person name="Roessner U."/>
            <person name="Jung C."/>
            <person name="Murphy K."/>
            <person name="Arold S.T."/>
            <person name="Gojobori T."/>
            <person name="van der Linden C.G."/>
            <person name="van Loo E.N."/>
            <person name="Jellen E.N."/>
            <person name="Maughan P.J."/>
            <person name="Tester M."/>
        </authorList>
    </citation>
    <scope>NUCLEOTIDE SEQUENCE [LARGE SCALE GENOMIC DNA]</scope>
    <source>
        <strain evidence="12">cv. PI 614886</strain>
    </source>
</reference>
<keyword evidence="8" id="KW-0131">Cell cycle</keyword>
<evidence type="ECO:0000256" key="7">
    <source>
        <dbReference type="ARBA" id="ARBA00023054"/>
    </source>
</evidence>
<evidence type="ECO:0000256" key="4">
    <source>
        <dbReference type="ARBA" id="ARBA00022618"/>
    </source>
</evidence>
<dbReference type="GO" id="GO:0005634">
    <property type="term" value="C:nucleus"/>
    <property type="evidence" value="ECO:0007669"/>
    <property type="project" value="InterPro"/>
</dbReference>
<evidence type="ECO:0000313" key="12">
    <source>
        <dbReference type="EnsemblPlants" id="AUR62036917-RA:cds"/>
    </source>
</evidence>
<keyword evidence="4" id="KW-0132">Cell division</keyword>
<dbReference type="EnsemblPlants" id="AUR62036917-RA">
    <property type="protein sequence ID" value="AUR62036917-RA:cds"/>
    <property type="gene ID" value="AUR62036917"/>
</dbReference>
<evidence type="ECO:0000256" key="2">
    <source>
        <dbReference type="ARBA" id="ARBA00008643"/>
    </source>
</evidence>
<evidence type="ECO:0000256" key="6">
    <source>
        <dbReference type="ARBA" id="ARBA00022838"/>
    </source>
</evidence>
<evidence type="ECO:0000256" key="9">
    <source>
        <dbReference type="ARBA" id="ARBA00023328"/>
    </source>
</evidence>
<feature type="region of interest" description="Disordered" evidence="11">
    <location>
        <begin position="121"/>
        <end position="140"/>
    </location>
</feature>
<comment type="similarity">
    <text evidence="2">Belongs to the mis12 family.</text>
</comment>
<keyword evidence="3" id="KW-0158">Chromosome</keyword>
<dbReference type="PANTHER" id="PTHR14527:SF2">
    <property type="entry name" value="PROTEIN MIS12 HOMOLOG"/>
    <property type="match status" value="1"/>
</dbReference>
<organism evidence="12 13">
    <name type="scientific">Chenopodium quinoa</name>
    <name type="common">Quinoa</name>
    <dbReference type="NCBI Taxonomy" id="63459"/>
    <lineage>
        <taxon>Eukaryota</taxon>
        <taxon>Viridiplantae</taxon>
        <taxon>Streptophyta</taxon>
        <taxon>Embryophyta</taxon>
        <taxon>Tracheophyta</taxon>
        <taxon>Spermatophyta</taxon>
        <taxon>Magnoliopsida</taxon>
        <taxon>eudicotyledons</taxon>
        <taxon>Gunneridae</taxon>
        <taxon>Pentapetalae</taxon>
        <taxon>Caryophyllales</taxon>
        <taxon>Chenopodiaceae</taxon>
        <taxon>Chenopodioideae</taxon>
        <taxon>Atripliceae</taxon>
        <taxon>Chenopodium</taxon>
    </lineage>
</organism>
<dbReference type="OMA" id="VFVPLCK"/>
<dbReference type="GO" id="GO:0051301">
    <property type="term" value="P:cell division"/>
    <property type="evidence" value="ECO:0007669"/>
    <property type="project" value="UniProtKB-KW"/>
</dbReference>
<dbReference type="Gramene" id="AUR62036917-RA">
    <property type="protein sequence ID" value="AUR62036917-RA:cds"/>
    <property type="gene ID" value="AUR62036917"/>
</dbReference>
<evidence type="ECO:0000256" key="10">
    <source>
        <dbReference type="SAM" id="Coils"/>
    </source>
</evidence>
<proteinExistence type="inferred from homology"/>
<reference evidence="12" key="2">
    <citation type="submission" date="2021-03" db="UniProtKB">
        <authorList>
            <consortium name="EnsemblPlants"/>
        </authorList>
    </citation>
    <scope>IDENTIFICATION</scope>
</reference>
<dbReference type="Pfam" id="PF05859">
    <property type="entry name" value="Mis12"/>
    <property type="match status" value="1"/>
</dbReference>
<name>A0A803MXI7_CHEQI</name>
<evidence type="ECO:0000256" key="11">
    <source>
        <dbReference type="SAM" id="MobiDB-lite"/>
    </source>
</evidence>
<evidence type="ECO:0000256" key="8">
    <source>
        <dbReference type="ARBA" id="ARBA00023306"/>
    </source>
</evidence>
<feature type="coiled-coil region" evidence="10">
    <location>
        <begin position="37"/>
        <end position="71"/>
    </location>
</feature>
<feature type="compositionally biased region" description="Basic and acidic residues" evidence="11">
    <location>
        <begin position="121"/>
        <end position="132"/>
    </location>
</feature>